<dbReference type="PANTHER" id="PTHR47706">
    <property type="entry name" value="NMRA-LIKE FAMILY PROTEIN"/>
    <property type="match status" value="1"/>
</dbReference>
<evidence type="ECO:0000313" key="4">
    <source>
        <dbReference type="EMBL" id="KAK4207998.1"/>
    </source>
</evidence>
<dbReference type="GO" id="GO:0016491">
    <property type="term" value="F:oxidoreductase activity"/>
    <property type="evidence" value="ECO:0007669"/>
    <property type="project" value="UniProtKB-KW"/>
</dbReference>
<dbReference type="Gene3D" id="3.40.50.720">
    <property type="entry name" value="NAD(P)-binding Rossmann-like Domain"/>
    <property type="match status" value="1"/>
</dbReference>
<dbReference type="InterPro" id="IPR051609">
    <property type="entry name" value="NmrA/Isoflavone_reductase-like"/>
</dbReference>
<keyword evidence="5" id="KW-1185">Reference proteome</keyword>
<dbReference type="Proteomes" id="UP001301769">
    <property type="component" value="Unassembled WGS sequence"/>
</dbReference>
<dbReference type="Gene3D" id="3.90.25.10">
    <property type="entry name" value="UDP-galactose 4-epimerase, domain 1"/>
    <property type="match status" value="1"/>
</dbReference>
<protein>
    <recommendedName>
        <fullName evidence="3">NmrA-like domain-containing protein</fullName>
    </recommendedName>
</protein>
<dbReference type="AlphaFoldDB" id="A0AAN7B209"/>
<gene>
    <name evidence="4" type="ORF">QBC37DRAFT_432609</name>
</gene>
<sequence length="323" mass="35649">MSSSTSPTQSSPIKNVALVGANGSLGSVILRALLESNRFHVSILRRLSSTSSLPPDLEANPALSILTVSDAWEEDELAEALKGQDAVIAAFPVRRVEEHIALANAAYKSETVRRFIPADFGSVDARSPLARSLLPLFERKVVIRKRLEDLAARSVSDGNRQEFSWTSLVNGHFFDWGLTNGFLHFYPGEKRAEILGSGNERSSTTTLGKVTEAVIRILHDRLEESRNRVLMIQSFCVSQLDVLASVDRVTGQKWKVSYEDTERFIARHKALADGGDKESIEDLVFALGVVDGNWETKEDLAMGLLGLEEEDLDTEVRKALGRN</sequence>
<reference evidence="4" key="2">
    <citation type="submission" date="2023-05" db="EMBL/GenBank/DDBJ databases">
        <authorList>
            <consortium name="Lawrence Berkeley National Laboratory"/>
            <person name="Steindorff A."/>
            <person name="Hensen N."/>
            <person name="Bonometti L."/>
            <person name="Westerberg I."/>
            <person name="Brannstrom I.O."/>
            <person name="Guillou S."/>
            <person name="Cros-Aarteil S."/>
            <person name="Calhoun S."/>
            <person name="Haridas S."/>
            <person name="Kuo A."/>
            <person name="Mondo S."/>
            <person name="Pangilinan J."/>
            <person name="Riley R."/>
            <person name="Labutti K."/>
            <person name="Andreopoulos B."/>
            <person name="Lipzen A."/>
            <person name="Chen C."/>
            <person name="Yanf M."/>
            <person name="Daum C."/>
            <person name="Ng V."/>
            <person name="Clum A."/>
            <person name="Ohm R."/>
            <person name="Martin F."/>
            <person name="Silar P."/>
            <person name="Natvig D."/>
            <person name="Lalanne C."/>
            <person name="Gautier V."/>
            <person name="Ament-Velasquez S.L."/>
            <person name="Kruys A."/>
            <person name="Hutchinson M.I."/>
            <person name="Powell A.J."/>
            <person name="Barry K."/>
            <person name="Miller A.N."/>
            <person name="Grigoriev I.V."/>
            <person name="Debuchy R."/>
            <person name="Gladieux P."/>
            <person name="Thoren M.H."/>
            <person name="Johannesson H."/>
        </authorList>
    </citation>
    <scope>NUCLEOTIDE SEQUENCE</scope>
    <source>
        <strain evidence="4">PSN293</strain>
    </source>
</reference>
<dbReference type="Pfam" id="PF05368">
    <property type="entry name" value="NmrA"/>
    <property type="match status" value="1"/>
</dbReference>
<dbReference type="InterPro" id="IPR036291">
    <property type="entry name" value="NAD(P)-bd_dom_sf"/>
</dbReference>
<evidence type="ECO:0000313" key="5">
    <source>
        <dbReference type="Proteomes" id="UP001301769"/>
    </source>
</evidence>
<organism evidence="4 5">
    <name type="scientific">Rhypophila decipiens</name>
    <dbReference type="NCBI Taxonomy" id="261697"/>
    <lineage>
        <taxon>Eukaryota</taxon>
        <taxon>Fungi</taxon>
        <taxon>Dikarya</taxon>
        <taxon>Ascomycota</taxon>
        <taxon>Pezizomycotina</taxon>
        <taxon>Sordariomycetes</taxon>
        <taxon>Sordariomycetidae</taxon>
        <taxon>Sordariales</taxon>
        <taxon>Naviculisporaceae</taxon>
        <taxon>Rhypophila</taxon>
    </lineage>
</organism>
<dbReference type="InterPro" id="IPR008030">
    <property type="entry name" value="NmrA-like"/>
</dbReference>
<dbReference type="PANTHER" id="PTHR47706:SF9">
    <property type="entry name" value="NMRA-LIKE DOMAIN-CONTAINING PROTEIN-RELATED"/>
    <property type="match status" value="1"/>
</dbReference>
<evidence type="ECO:0000259" key="3">
    <source>
        <dbReference type="Pfam" id="PF05368"/>
    </source>
</evidence>
<dbReference type="EMBL" id="MU858263">
    <property type="protein sequence ID" value="KAK4207998.1"/>
    <property type="molecule type" value="Genomic_DNA"/>
</dbReference>
<comment type="caution">
    <text evidence="4">The sequence shown here is derived from an EMBL/GenBank/DDBJ whole genome shotgun (WGS) entry which is preliminary data.</text>
</comment>
<keyword evidence="2" id="KW-0560">Oxidoreductase</keyword>
<evidence type="ECO:0000256" key="1">
    <source>
        <dbReference type="ARBA" id="ARBA00022857"/>
    </source>
</evidence>
<name>A0AAN7B209_9PEZI</name>
<dbReference type="SUPFAM" id="SSF51735">
    <property type="entry name" value="NAD(P)-binding Rossmann-fold domains"/>
    <property type="match status" value="1"/>
</dbReference>
<reference evidence="4" key="1">
    <citation type="journal article" date="2023" name="Mol. Phylogenet. Evol.">
        <title>Genome-scale phylogeny and comparative genomics of the fungal order Sordariales.</title>
        <authorList>
            <person name="Hensen N."/>
            <person name="Bonometti L."/>
            <person name="Westerberg I."/>
            <person name="Brannstrom I.O."/>
            <person name="Guillou S."/>
            <person name="Cros-Aarteil S."/>
            <person name="Calhoun S."/>
            <person name="Haridas S."/>
            <person name="Kuo A."/>
            <person name="Mondo S."/>
            <person name="Pangilinan J."/>
            <person name="Riley R."/>
            <person name="LaButti K."/>
            <person name="Andreopoulos B."/>
            <person name="Lipzen A."/>
            <person name="Chen C."/>
            <person name="Yan M."/>
            <person name="Daum C."/>
            <person name="Ng V."/>
            <person name="Clum A."/>
            <person name="Steindorff A."/>
            <person name="Ohm R.A."/>
            <person name="Martin F."/>
            <person name="Silar P."/>
            <person name="Natvig D.O."/>
            <person name="Lalanne C."/>
            <person name="Gautier V."/>
            <person name="Ament-Velasquez S.L."/>
            <person name="Kruys A."/>
            <person name="Hutchinson M.I."/>
            <person name="Powell A.J."/>
            <person name="Barry K."/>
            <person name="Miller A.N."/>
            <person name="Grigoriev I.V."/>
            <person name="Debuchy R."/>
            <person name="Gladieux P."/>
            <person name="Hiltunen Thoren M."/>
            <person name="Johannesson H."/>
        </authorList>
    </citation>
    <scope>NUCLEOTIDE SEQUENCE</scope>
    <source>
        <strain evidence="4">PSN293</strain>
    </source>
</reference>
<evidence type="ECO:0000256" key="2">
    <source>
        <dbReference type="ARBA" id="ARBA00023002"/>
    </source>
</evidence>
<keyword evidence="1" id="KW-0521">NADP</keyword>
<accession>A0AAN7B209</accession>
<dbReference type="CDD" id="cd05259">
    <property type="entry name" value="PCBER_SDR_a"/>
    <property type="match status" value="1"/>
</dbReference>
<dbReference type="InterPro" id="IPR045312">
    <property type="entry name" value="PCBER-like"/>
</dbReference>
<proteinExistence type="predicted"/>
<feature type="domain" description="NmrA-like" evidence="3">
    <location>
        <begin position="14"/>
        <end position="153"/>
    </location>
</feature>